<evidence type="ECO:0000313" key="3">
    <source>
        <dbReference type="Proteomes" id="UP001165065"/>
    </source>
</evidence>
<feature type="compositionally biased region" description="Polar residues" evidence="1">
    <location>
        <begin position="1013"/>
        <end position="1023"/>
    </location>
</feature>
<organism evidence="2 3">
    <name type="scientific">Triparma columacea</name>
    <dbReference type="NCBI Taxonomy" id="722753"/>
    <lineage>
        <taxon>Eukaryota</taxon>
        <taxon>Sar</taxon>
        <taxon>Stramenopiles</taxon>
        <taxon>Ochrophyta</taxon>
        <taxon>Bolidophyceae</taxon>
        <taxon>Parmales</taxon>
        <taxon>Triparmaceae</taxon>
        <taxon>Triparma</taxon>
    </lineage>
</organism>
<dbReference type="Proteomes" id="UP001165065">
    <property type="component" value="Unassembled WGS sequence"/>
</dbReference>
<evidence type="ECO:0000313" key="2">
    <source>
        <dbReference type="EMBL" id="GMI21040.1"/>
    </source>
</evidence>
<feature type="region of interest" description="Disordered" evidence="1">
    <location>
        <begin position="1"/>
        <end position="28"/>
    </location>
</feature>
<feature type="region of interest" description="Disordered" evidence="1">
    <location>
        <begin position="663"/>
        <end position="755"/>
    </location>
</feature>
<sequence>MSEQEQIVAPDSAGESGDLNGSFPALHSPDPLNNFHDDEGDDLEIPEKETLMMELSTTLNFTHMDRDLVAVDDTGMYALVSQMSKKIIELDKQVQNPPWFAKVMTNIERIDTLENTLDGLVSQVASLNKTVMAIAGLTGGVPLSDVDTNASEEKKDADQETAPDHDTASAVPAATANDTANAMTSLQSISLQKEISDLAIQTAALRKEMKQRDDNARLNVESKFSELEMQNRRLHTRLQAEFPGIEEFKQFKLFTAERAKKQKMSMQQKTVDIQRSMDEKFNVELEKVFKWKDTFDKTTSDRMKSVEDLVRGFSEDLTYLRGGVDEHVHMLEERIQENQQWSQKKFGESGAEMKKLMHKVHDIGSKQREHSEFLDNNTKRFQAMQDEMDENKEASFNQFMELQMAVENINELDAQRDMAFEKLSNQVIVLETRAGGHDVLFELNDENNEKTREAIKSLQNVDDTISADVDKLRNEELHETNTQLTTLMEKLEKKDEGANTRIDKVQTFASRIKDDLAIANEKLGKVPSTISMVKDDLLTLTRDVEEHQAKTGATSKLTDEMLQRLGDVEGKADSIKFLKDKSVSFTNDLEQMKKDFATQIQALSKNEVLVTKIKDDSQQLERRMSSQIINTKEEVLNTITKEIHTVTVQVKEVESKTHEVVREVLYNEGPPGKNQRRRSSTVDSMNSGGGGGGGGMGMGGGGVDGGGGIGGGGRRAGGGERTGGRVSRRRSTRSEFIAAPRARAASPTQKPSAVEPFRRQSLFEDGEEVRRSSICAGMTPEDVEEHEADLAEEIAELLFEFEEACMVRQIVLPEIPYDIRAEMADFAQDMAEFIASKADHEAIEKAIRGNKDDVLYTDEEIESARVSMLFGWMRKVAANMEEIKKKPGKTRAEARAKALKKMSDAVDMAMSKHDQVLITGHSRLGRVQLPTCIACDRPLAAKKRFRDMPGNLEPGQPHAGVKDHNLKVTRKEEAPQPKISMMPPVQRPETAGAYRLAPSADDLYNQQQTQMIQSTSRPGTSDGLSKRPVFGGGPGTQKFVYRGGFKMPKMAGLGGAGSVTDHVGFGLPNVGGGGGGDVRGGSRAGGVY</sequence>
<reference evidence="3" key="1">
    <citation type="journal article" date="2023" name="Commun. Biol.">
        <title>Genome analysis of Parmales, the sister group of diatoms, reveals the evolutionary specialization of diatoms from phago-mixotrophs to photoautotrophs.</title>
        <authorList>
            <person name="Ban H."/>
            <person name="Sato S."/>
            <person name="Yoshikawa S."/>
            <person name="Yamada K."/>
            <person name="Nakamura Y."/>
            <person name="Ichinomiya M."/>
            <person name="Sato N."/>
            <person name="Blanc-Mathieu R."/>
            <person name="Endo H."/>
            <person name="Kuwata A."/>
            <person name="Ogata H."/>
        </authorList>
    </citation>
    <scope>NUCLEOTIDE SEQUENCE [LARGE SCALE GENOMIC DNA]</scope>
</reference>
<feature type="compositionally biased region" description="Gly residues" evidence="1">
    <location>
        <begin position="687"/>
        <end position="721"/>
    </location>
</feature>
<gene>
    <name evidence="2" type="ORF">TrCOL_g4502</name>
</gene>
<dbReference type="OrthoDB" id="191852at2759"/>
<protein>
    <submittedName>
        <fullName evidence="2">Uncharacterized protein</fullName>
    </submittedName>
</protein>
<feature type="region of interest" description="Disordered" evidence="1">
    <location>
        <begin position="1013"/>
        <end position="1033"/>
    </location>
</feature>
<keyword evidence="3" id="KW-1185">Reference proteome</keyword>
<name>A0A9W7FX48_9STRA</name>
<proteinExistence type="predicted"/>
<comment type="caution">
    <text evidence="2">The sequence shown here is derived from an EMBL/GenBank/DDBJ whole genome shotgun (WGS) entry which is preliminary data.</text>
</comment>
<dbReference type="EMBL" id="BRYA01000526">
    <property type="protein sequence ID" value="GMI21040.1"/>
    <property type="molecule type" value="Genomic_DNA"/>
</dbReference>
<accession>A0A9W7FX48</accession>
<evidence type="ECO:0000256" key="1">
    <source>
        <dbReference type="SAM" id="MobiDB-lite"/>
    </source>
</evidence>
<dbReference type="AlphaFoldDB" id="A0A9W7FX48"/>
<feature type="region of interest" description="Disordered" evidence="1">
    <location>
        <begin position="142"/>
        <end position="168"/>
    </location>
</feature>
<feature type="compositionally biased region" description="Basic and acidic residues" evidence="1">
    <location>
        <begin position="151"/>
        <end position="167"/>
    </location>
</feature>